<dbReference type="EMBL" id="CP002683">
    <property type="protein sequence ID" value="AEH45422.1"/>
    <property type="molecule type" value="Genomic_DNA"/>
</dbReference>
<evidence type="ECO:0000256" key="2">
    <source>
        <dbReference type="ARBA" id="ARBA00008290"/>
    </source>
</evidence>
<evidence type="ECO:0000256" key="10">
    <source>
        <dbReference type="RuleBase" id="RU004387"/>
    </source>
</evidence>
<evidence type="ECO:0000256" key="1">
    <source>
        <dbReference type="ARBA" id="ARBA00001947"/>
    </source>
</evidence>
<dbReference type="SUPFAM" id="SSF53187">
    <property type="entry name" value="Zn-dependent exopeptidases"/>
    <property type="match status" value="1"/>
</dbReference>
<dbReference type="Gene3D" id="2.30.250.10">
    <property type="entry name" value="Aminopeptidase i, Domain 2"/>
    <property type="match status" value="1"/>
</dbReference>
<sequence length="470" mass="52389">MTEKNKLKELKEKLAYKSHHVWDKLDEDEKKAIETLSEDYKSFLNAAKTERECAAETVKLLEKRGFSPTSSTRWYHVFRDKVVVAVVAGRKPVTEGVRLIASHIDCPRLDLKLHPLFEEFEMAYLKTHYYGGIKKYHWVAMPLALHGVVIKADGEKIQIKIGEDPKDPVFTICDLLPHLARKVQGDKKLSEAIPGEKLNILFGGIPLPDSEEKERVKLGILKLLNERYGLVEEDFISAELEIVPAGEARDVGLDRAFIGAYGHDDRSSAFASLAAILNLEAPLYTSVALFLDKEEIGSDGNTGAKSRLLEKIYYELLKLQGISPAADIVLDTLFKTRAISADVTAGIDPFYIEVHEKLNDAKIGHGVVVTKYTGHGGKYAASDAHAEYVGWLRRVLNRARVVWQAASFGKVDEGGGGTVAKYLAYHGLDIIDCGPPLLSMHSPFEIIHKGDLYMTFRAYKAFYEAGENED</sequence>
<keyword evidence="8 9" id="KW-0482">Metalloprotease</keyword>
<evidence type="ECO:0000256" key="3">
    <source>
        <dbReference type="ARBA" id="ARBA00022438"/>
    </source>
</evidence>
<comment type="similarity">
    <text evidence="2 9">Belongs to the peptidase M18 family.</text>
</comment>
<evidence type="ECO:0000313" key="11">
    <source>
        <dbReference type="EMBL" id="AEH45422.1"/>
    </source>
</evidence>
<dbReference type="FunFam" id="2.30.250.10:FF:000006">
    <property type="entry name" value="Probable M18 family aminopeptidase 1"/>
    <property type="match status" value="1"/>
</dbReference>
<dbReference type="PANTHER" id="PTHR28570:SF2">
    <property type="entry name" value="M18 FAMILY AMINOPEPTIDASE 1-RELATED"/>
    <property type="match status" value="1"/>
</dbReference>
<dbReference type="SUPFAM" id="SSF101821">
    <property type="entry name" value="Aminopeptidase/glucanase lid domain"/>
    <property type="match status" value="1"/>
</dbReference>
<dbReference type="eggNOG" id="COG1362">
    <property type="taxonomic scope" value="Bacteria"/>
</dbReference>
<dbReference type="Gene3D" id="3.40.630.10">
    <property type="entry name" value="Zn peptidases"/>
    <property type="match status" value="1"/>
</dbReference>
<dbReference type="PANTHER" id="PTHR28570">
    <property type="entry name" value="ASPARTYL AMINOPEPTIDASE"/>
    <property type="match status" value="1"/>
</dbReference>
<dbReference type="PRINTS" id="PR00932">
    <property type="entry name" value="AMINO1PTASE"/>
</dbReference>
<dbReference type="PATRIC" id="fig|667014.3.peg.1609"/>
<dbReference type="STRING" id="667014.Thein_1561"/>
<protein>
    <recommendedName>
        <fullName evidence="10">M18 family aminopeptidase</fullName>
        <ecNumber evidence="10">3.4.11.-</ecNumber>
    </recommendedName>
</protein>
<dbReference type="AlphaFoldDB" id="F8AAJ8"/>
<dbReference type="GO" id="GO:0008237">
    <property type="term" value="F:metallopeptidase activity"/>
    <property type="evidence" value="ECO:0007669"/>
    <property type="project" value="UniProtKB-KW"/>
</dbReference>
<organism evidence="11 12">
    <name type="scientific">Thermodesulfatator indicus (strain DSM 15286 / JCM 11887 / CIR29812)</name>
    <dbReference type="NCBI Taxonomy" id="667014"/>
    <lineage>
        <taxon>Bacteria</taxon>
        <taxon>Pseudomonadati</taxon>
        <taxon>Thermodesulfobacteriota</taxon>
        <taxon>Thermodesulfobacteria</taxon>
        <taxon>Thermodesulfobacteriales</taxon>
        <taxon>Thermodesulfatatoraceae</taxon>
        <taxon>Thermodesulfatator</taxon>
    </lineage>
</organism>
<dbReference type="GO" id="GO:0008270">
    <property type="term" value="F:zinc ion binding"/>
    <property type="evidence" value="ECO:0007669"/>
    <property type="project" value="InterPro"/>
</dbReference>
<evidence type="ECO:0000256" key="5">
    <source>
        <dbReference type="ARBA" id="ARBA00022723"/>
    </source>
</evidence>
<dbReference type="PaxDb" id="667014-Thein_1561"/>
<proteinExistence type="inferred from homology"/>
<dbReference type="GO" id="GO:0006508">
    <property type="term" value="P:proteolysis"/>
    <property type="evidence" value="ECO:0007669"/>
    <property type="project" value="UniProtKB-KW"/>
</dbReference>
<dbReference type="OrthoDB" id="89722at2"/>
<evidence type="ECO:0000256" key="8">
    <source>
        <dbReference type="ARBA" id="ARBA00023049"/>
    </source>
</evidence>
<keyword evidence="5 9" id="KW-0479">Metal-binding</keyword>
<dbReference type="GO" id="GO:0004177">
    <property type="term" value="F:aminopeptidase activity"/>
    <property type="evidence" value="ECO:0007669"/>
    <property type="project" value="UniProtKB-KW"/>
</dbReference>
<dbReference type="MEROPS" id="M18.004"/>
<dbReference type="RefSeq" id="WP_013908164.1">
    <property type="nucleotide sequence ID" value="NC_015681.1"/>
</dbReference>
<dbReference type="EC" id="3.4.11.-" evidence="10"/>
<dbReference type="Pfam" id="PF02127">
    <property type="entry name" value="Peptidase_M18"/>
    <property type="match status" value="1"/>
</dbReference>
<evidence type="ECO:0000256" key="7">
    <source>
        <dbReference type="ARBA" id="ARBA00022833"/>
    </source>
</evidence>
<dbReference type="InterPro" id="IPR001948">
    <property type="entry name" value="Peptidase_M18"/>
</dbReference>
<keyword evidence="12" id="KW-1185">Reference proteome</keyword>
<keyword evidence="3 9" id="KW-0031">Aminopeptidase</keyword>
<dbReference type="Proteomes" id="UP000006793">
    <property type="component" value="Chromosome"/>
</dbReference>
<comment type="cofactor">
    <cofactor evidence="1 10">
        <name>Zn(2+)</name>
        <dbReference type="ChEBI" id="CHEBI:29105"/>
    </cofactor>
</comment>
<evidence type="ECO:0000256" key="6">
    <source>
        <dbReference type="ARBA" id="ARBA00022801"/>
    </source>
</evidence>
<keyword evidence="4 9" id="KW-0645">Protease</keyword>
<evidence type="ECO:0000313" key="12">
    <source>
        <dbReference type="Proteomes" id="UP000006793"/>
    </source>
</evidence>
<evidence type="ECO:0000256" key="9">
    <source>
        <dbReference type="RuleBase" id="RU004386"/>
    </source>
</evidence>
<reference evidence="12" key="1">
    <citation type="submission" date="2011-04" db="EMBL/GenBank/DDBJ databases">
        <title>The complete genome of Thermodesulfatator indicus DSM 15286.</title>
        <authorList>
            <person name="Lucas S."/>
            <person name="Copeland A."/>
            <person name="Lapidus A."/>
            <person name="Bruce D."/>
            <person name="Goodwin L."/>
            <person name="Pitluck S."/>
            <person name="Peters L."/>
            <person name="Kyrpides N."/>
            <person name="Mavromatis K."/>
            <person name="Pagani I."/>
            <person name="Ivanova N."/>
            <person name="Saunders L."/>
            <person name="Detter J.C."/>
            <person name="Tapia R."/>
            <person name="Han C."/>
            <person name="Land M."/>
            <person name="Hauser L."/>
            <person name="Markowitz V."/>
            <person name="Cheng J.-F."/>
            <person name="Hugenholtz P."/>
            <person name="Woyke T."/>
            <person name="Wu D."/>
            <person name="Spring S."/>
            <person name="Schroeder M."/>
            <person name="Brambilla E."/>
            <person name="Klenk H.-P."/>
            <person name="Eisen J.A."/>
        </authorList>
    </citation>
    <scope>NUCLEOTIDE SEQUENCE [LARGE SCALE GENOMIC DNA]</scope>
    <source>
        <strain evidence="12">DSM 15286 / JCM 11887 / CIR29812</strain>
    </source>
</reference>
<keyword evidence="6 9" id="KW-0378">Hydrolase</keyword>
<name>F8AAJ8_THEID</name>
<accession>F8AAJ8</accession>
<dbReference type="NCBIfam" id="NF002600">
    <property type="entry name" value="PRK02256.1"/>
    <property type="match status" value="1"/>
</dbReference>
<gene>
    <name evidence="11" type="ordered locus">Thein_1561</name>
</gene>
<dbReference type="GO" id="GO:0005737">
    <property type="term" value="C:cytoplasm"/>
    <property type="evidence" value="ECO:0007669"/>
    <property type="project" value="UniProtKB-ARBA"/>
</dbReference>
<keyword evidence="7 9" id="KW-0862">Zinc</keyword>
<dbReference type="InParanoid" id="F8AAJ8"/>
<evidence type="ECO:0000256" key="4">
    <source>
        <dbReference type="ARBA" id="ARBA00022670"/>
    </source>
</evidence>
<dbReference type="InterPro" id="IPR023358">
    <property type="entry name" value="Peptidase_M18_dom2"/>
</dbReference>
<dbReference type="KEGG" id="tid:Thein_1561"/>
<reference evidence="11 12" key="2">
    <citation type="journal article" date="2012" name="Stand. Genomic Sci.">
        <title>Complete genome sequence of the thermophilic sulfate-reducing ocean bacterium Thermodesulfatator indicus type strain (CIR29812(T)).</title>
        <authorList>
            <person name="Anderson I."/>
            <person name="Saunders E."/>
            <person name="Lapidus A."/>
            <person name="Nolan M."/>
            <person name="Lucas S."/>
            <person name="Tice H."/>
            <person name="Del Rio T.G."/>
            <person name="Cheng J.F."/>
            <person name="Han C."/>
            <person name="Tapia R."/>
            <person name="Goodwin L.A."/>
            <person name="Pitluck S."/>
            <person name="Liolios K."/>
            <person name="Mavromatis K."/>
            <person name="Pagani I."/>
            <person name="Ivanova N."/>
            <person name="Mikhailova N."/>
            <person name="Pati A."/>
            <person name="Chen A."/>
            <person name="Palaniappan K."/>
            <person name="Land M."/>
            <person name="Hauser L."/>
            <person name="Jeffries C.D."/>
            <person name="Chang Y.J."/>
            <person name="Brambilla E.M."/>
            <person name="Rohde M."/>
            <person name="Spring S."/>
            <person name="Goker M."/>
            <person name="Detter J.C."/>
            <person name="Woyke T."/>
            <person name="Bristow J."/>
            <person name="Eisen J.A."/>
            <person name="Markowitz V."/>
            <person name="Hugenholtz P."/>
            <person name="Kyrpides N.C."/>
            <person name="Klenk H.P."/>
        </authorList>
    </citation>
    <scope>NUCLEOTIDE SEQUENCE [LARGE SCALE GENOMIC DNA]</scope>
    <source>
        <strain evidence="12">DSM 15286 / JCM 11887 / CIR29812</strain>
    </source>
</reference>
<dbReference type="HOGENOM" id="CLU_590123_0_0_0"/>